<evidence type="ECO:0000313" key="2">
    <source>
        <dbReference type="EMBL" id="CAA9280272.1"/>
    </source>
</evidence>
<accession>A0A6J4JHH8</accession>
<organism evidence="2">
    <name type="scientific">uncultured Acetobacteraceae bacterium</name>
    <dbReference type="NCBI Taxonomy" id="169975"/>
    <lineage>
        <taxon>Bacteria</taxon>
        <taxon>Pseudomonadati</taxon>
        <taxon>Pseudomonadota</taxon>
        <taxon>Alphaproteobacteria</taxon>
        <taxon>Acetobacterales</taxon>
        <taxon>Acetobacteraceae</taxon>
        <taxon>environmental samples</taxon>
    </lineage>
</organism>
<feature type="region of interest" description="Disordered" evidence="1">
    <location>
        <begin position="1"/>
        <end position="79"/>
    </location>
</feature>
<feature type="compositionally biased region" description="Low complexity" evidence="1">
    <location>
        <begin position="48"/>
        <end position="66"/>
    </location>
</feature>
<feature type="compositionally biased region" description="Low complexity" evidence="1">
    <location>
        <begin position="1"/>
        <end position="20"/>
    </location>
</feature>
<evidence type="ECO:0000256" key="1">
    <source>
        <dbReference type="SAM" id="MobiDB-lite"/>
    </source>
</evidence>
<name>A0A6J4JHH8_9PROT</name>
<feature type="non-terminal residue" evidence="2">
    <location>
        <position position="1"/>
    </location>
</feature>
<dbReference type="AlphaFoldDB" id="A0A6J4JHH8"/>
<gene>
    <name evidence="2" type="ORF">AVDCRST_MAG08-3723</name>
</gene>
<sequence length="79" mass="8253">AAPLRAAAAARARGPIRGGAVQRPHERVVRPRTRSGQVARLPGRRGGLPRLRAAAPARPAPGARLARLPRGHGGRPRGL</sequence>
<protein>
    <submittedName>
        <fullName evidence="2">Uncharacterized protein</fullName>
    </submittedName>
</protein>
<feature type="compositionally biased region" description="Basic residues" evidence="1">
    <location>
        <begin position="67"/>
        <end position="79"/>
    </location>
</feature>
<reference evidence="2" key="1">
    <citation type="submission" date="2020-02" db="EMBL/GenBank/DDBJ databases">
        <authorList>
            <person name="Meier V. D."/>
        </authorList>
    </citation>
    <scope>NUCLEOTIDE SEQUENCE</scope>
    <source>
        <strain evidence="2">AVDCRST_MAG08</strain>
    </source>
</reference>
<feature type="non-terminal residue" evidence="2">
    <location>
        <position position="79"/>
    </location>
</feature>
<proteinExistence type="predicted"/>
<dbReference type="EMBL" id="CADCTG010000283">
    <property type="protein sequence ID" value="CAA9280272.1"/>
    <property type="molecule type" value="Genomic_DNA"/>
</dbReference>